<dbReference type="Pfam" id="PF04138">
    <property type="entry name" value="GtrA_DPMS_TM"/>
    <property type="match status" value="1"/>
</dbReference>
<evidence type="ECO:0000256" key="5">
    <source>
        <dbReference type="ARBA" id="ARBA00023136"/>
    </source>
</evidence>
<accession>A0A7Y9LSC1</accession>
<evidence type="ECO:0000256" key="1">
    <source>
        <dbReference type="ARBA" id="ARBA00004141"/>
    </source>
</evidence>
<proteinExistence type="inferred from homology"/>
<dbReference type="Proteomes" id="UP000521748">
    <property type="component" value="Unassembled WGS sequence"/>
</dbReference>
<keyword evidence="5 6" id="KW-0472">Membrane</keyword>
<feature type="transmembrane region" description="Helical" evidence="6">
    <location>
        <begin position="97"/>
        <end position="116"/>
    </location>
</feature>
<gene>
    <name evidence="8" type="ORF">FHU41_000925</name>
</gene>
<keyword evidence="9" id="KW-1185">Reference proteome</keyword>
<feature type="domain" description="GtrA/DPMS transmembrane" evidence="7">
    <location>
        <begin position="34"/>
        <end position="151"/>
    </location>
</feature>
<comment type="subcellular location">
    <subcellularLocation>
        <location evidence="1">Membrane</location>
        <topology evidence="1">Multi-pass membrane protein</topology>
    </subcellularLocation>
</comment>
<keyword evidence="4 6" id="KW-1133">Transmembrane helix</keyword>
<name>A0A7Y9LSC1_9MICC</name>
<evidence type="ECO:0000256" key="2">
    <source>
        <dbReference type="ARBA" id="ARBA00009399"/>
    </source>
</evidence>
<dbReference type="PANTHER" id="PTHR38459">
    <property type="entry name" value="PROPHAGE BACTOPRENOL-LINKED GLUCOSE TRANSLOCASE HOMOLOG"/>
    <property type="match status" value="1"/>
</dbReference>
<feature type="transmembrane region" description="Helical" evidence="6">
    <location>
        <begin position="31"/>
        <end position="52"/>
    </location>
</feature>
<dbReference type="EMBL" id="JACBYQ010000001">
    <property type="protein sequence ID" value="NYE94704.1"/>
    <property type="molecule type" value="Genomic_DNA"/>
</dbReference>
<sequence length="164" mass="18588">MSKTATEPLRLRQPRPAALQRTPANGLWRQIGSFLVVGAICTVASLAIFAALRPFAGTQWANLVALVLTSILNTELNRRHSWGIQDRKHWWTDHRRGLWVMLLALALTSSSLWLLHAITPDPSVFEDVVTITIANVLAAATRFLLLRYWIFRRVRQQESEVLVP</sequence>
<comment type="caution">
    <text evidence="8">The sequence shown here is derived from an EMBL/GenBank/DDBJ whole genome shotgun (WGS) entry which is preliminary data.</text>
</comment>
<organism evidence="8 9">
    <name type="scientific">Psychromicrobium silvestre</name>
    <dbReference type="NCBI Taxonomy" id="1645614"/>
    <lineage>
        <taxon>Bacteria</taxon>
        <taxon>Bacillati</taxon>
        <taxon>Actinomycetota</taxon>
        <taxon>Actinomycetes</taxon>
        <taxon>Micrococcales</taxon>
        <taxon>Micrococcaceae</taxon>
        <taxon>Psychromicrobium</taxon>
    </lineage>
</organism>
<evidence type="ECO:0000259" key="7">
    <source>
        <dbReference type="Pfam" id="PF04138"/>
    </source>
</evidence>
<feature type="transmembrane region" description="Helical" evidence="6">
    <location>
        <begin position="128"/>
        <end position="150"/>
    </location>
</feature>
<evidence type="ECO:0000256" key="3">
    <source>
        <dbReference type="ARBA" id="ARBA00022692"/>
    </source>
</evidence>
<dbReference type="PANTHER" id="PTHR38459:SF1">
    <property type="entry name" value="PROPHAGE BACTOPRENOL-LINKED GLUCOSE TRANSLOCASE HOMOLOG"/>
    <property type="match status" value="1"/>
</dbReference>
<evidence type="ECO:0000313" key="8">
    <source>
        <dbReference type="EMBL" id="NYE94704.1"/>
    </source>
</evidence>
<reference evidence="8 9" key="1">
    <citation type="submission" date="2020-07" db="EMBL/GenBank/DDBJ databases">
        <title>Sequencing the genomes of 1000 actinobacteria strains.</title>
        <authorList>
            <person name="Klenk H.-P."/>
        </authorList>
    </citation>
    <scope>NUCLEOTIDE SEQUENCE [LARGE SCALE GENOMIC DNA]</scope>
    <source>
        <strain evidence="8 9">DSM 102047</strain>
    </source>
</reference>
<dbReference type="GO" id="GO:0005886">
    <property type="term" value="C:plasma membrane"/>
    <property type="evidence" value="ECO:0007669"/>
    <property type="project" value="TreeGrafter"/>
</dbReference>
<dbReference type="InterPro" id="IPR007267">
    <property type="entry name" value="GtrA_DPMS_TM"/>
</dbReference>
<evidence type="ECO:0000256" key="6">
    <source>
        <dbReference type="SAM" id="Phobius"/>
    </source>
</evidence>
<comment type="similarity">
    <text evidence="2">Belongs to the GtrA family.</text>
</comment>
<dbReference type="InterPro" id="IPR051401">
    <property type="entry name" value="GtrA_CellWall_Glycosyl"/>
</dbReference>
<keyword evidence="3 6" id="KW-0812">Transmembrane</keyword>
<dbReference type="AlphaFoldDB" id="A0A7Y9LSC1"/>
<dbReference type="RefSeq" id="WP_179388433.1">
    <property type="nucleotide sequence ID" value="NZ_JACBYQ010000001.1"/>
</dbReference>
<feature type="transmembrane region" description="Helical" evidence="6">
    <location>
        <begin position="58"/>
        <end position="76"/>
    </location>
</feature>
<evidence type="ECO:0000313" key="9">
    <source>
        <dbReference type="Proteomes" id="UP000521748"/>
    </source>
</evidence>
<evidence type="ECO:0000256" key="4">
    <source>
        <dbReference type="ARBA" id="ARBA00022989"/>
    </source>
</evidence>
<protein>
    <submittedName>
        <fullName evidence="8">Putative flippase GtrA</fullName>
    </submittedName>
</protein>
<dbReference type="GO" id="GO:0000271">
    <property type="term" value="P:polysaccharide biosynthetic process"/>
    <property type="evidence" value="ECO:0007669"/>
    <property type="project" value="InterPro"/>
</dbReference>